<dbReference type="PANTHER" id="PTHR47027">
    <property type="entry name" value="REVERSE TRANSCRIPTASE DOMAIN-CONTAINING PROTEIN"/>
    <property type="match status" value="1"/>
</dbReference>
<evidence type="ECO:0000313" key="3">
    <source>
        <dbReference type="Proteomes" id="UP001148838"/>
    </source>
</evidence>
<sequence length="603" mass="68760">MPMEGICGMLYSRHKMEIHKKLNALNSSLEDADLNLQNRIQLRASLNKTITITIALDKVNGNLFADDQVVIPNDEEDASYMMRKLIEEYSKLGLRMNIRKTEYLCVGNDVEDLLVSDTERVKKCNKYKCLGSFISQDRSCEEDIRSRVNLGRAVVGILNPLLWSTKIGRRTKTNIYKATVEPIVTYGSECWTITEGNRKKIEIVDMDFLRRTTRVSSVPAQFCVYILLTKSPDIYLIRIMMIERKQTLLISFTEQDIPRPEPYLLHELNYEDLRLIEELEMIQLNGVTRQVFIKCTSTNIVEEILERTKGELSFTFSNGQRTKVKTEKAGPGIKSVKIYNLPPELSNTNISTVLEKHGTVYSVTDDSWGQAFRYKIKNGVRTVKMGLKTHIPSYIDVCGFKALVSYENQPTTCSYCHQTDHLRNNCPNKKDLANMISRNKSDQPAWSKLVAGTLPERRSVLQIDVNNHDSAERDHNISQKLEVDDSNNNISSNTTETKAIASTSSVNKEDVSEAQNNPSAHDVNVKVSTQIVSQQDPKESMPIDHVKYLPISTVNQEHGTDDSHDAMFPDTLMDSEITDFIIRPYLKRRVIQEILVLLKRNKP</sequence>
<evidence type="ECO:0008006" key="4">
    <source>
        <dbReference type="Google" id="ProtNLM"/>
    </source>
</evidence>
<dbReference type="Proteomes" id="UP001148838">
    <property type="component" value="Unassembled WGS sequence"/>
</dbReference>
<keyword evidence="3" id="KW-1185">Reference proteome</keyword>
<proteinExistence type="predicted"/>
<evidence type="ECO:0000313" key="2">
    <source>
        <dbReference type="EMBL" id="KAJ4440971.1"/>
    </source>
</evidence>
<dbReference type="SUPFAM" id="SSF57756">
    <property type="entry name" value="Retrovirus zinc finger-like domains"/>
    <property type="match status" value="1"/>
</dbReference>
<organism evidence="2 3">
    <name type="scientific">Periplaneta americana</name>
    <name type="common">American cockroach</name>
    <name type="synonym">Blatta americana</name>
    <dbReference type="NCBI Taxonomy" id="6978"/>
    <lineage>
        <taxon>Eukaryota</taxon>
        <taxon>Metazoa</taxon>
        <taxon>Ecdysozoa</taxon>
        <taxon>Arthropoda</taxon>
        <taxon>Hexapoda</taxon>
        <taxon>Insecta</taxon>
        <taxon>Pterygota</taxon>
        <taxon>Neoptera</taxon>
        <taxon>Polyneoptera</taxon>
        <taxon>Dictyoptera</taxon>
        <taxon>Blattodea</taxon>
        <taxon>Blattoidea</taxon>
        <taxon>Blattidae</taxon>
        <taxon>Blattinae</taxon>
        <taxon>Periplaneta</taxon>
    </lineage>
</organism>
<gene>
    <name evidence="2" type="ORF">ANN_10820</name>
</gene>
<feature type="region of interest" description="Disordered" evidence="1">
    <location>
        <begin position="466"/>
        <end position="494"/>
    </location>
</feature>
<feature type="compositionally biased region" description="Basic and acidic residues" evidence="1">
    <location>
        <begin position="466"/>
        <end position="483"/>
    </location>
</feature>
<dbReference type="InterPro" id="IPR036875">
    <property type="entry name" value="Znf_CCHC_sf"/>
</dbReference>
<dbReference type="EMBL" id="JAJSOF020000015">
    <property type="protein sequence ID" value="KAJ4440971.1"/>
    <property type="molecule type" value="Genomic_DNA"/>
</dbReference>
<dbReference type="PANTHER" id="PTHR47027:SF20">
    <property type="entry name" value="REVERSE TRANSCRIPTASE-LIKE PROTEIN WITH RNA-DIRECTED DNA POLYMERASE DOMAIN"/>
    <property type="match status" value="1"/>
</dbReference>
<reference evidence="2 3" key="1">
    <citation type="journal article" date="2022" name="Allergy">
        <title>Genome assembly and annotation of Periplaneta americana reveal a comprehensive cockroach allergen profile.</title>
        <authorList>
            <person name="Wang L."/>
            <person name="Xiong Q."/>
            <person name="Saelim N."/>
            <person name="Wang L."/>
            <person name="Nong W."/>
            <person name="Wan A.T."/>
            <person name="Shi M."/>
            <person name="Liu X."/>
            <person name="Cao Q."/>
            <person name="Hui J.H.L."/>
            <person name="Sookrung N."/>
            <person name="Leung T.F."/>
            <person name="Tungtrongchitr A."/>
            <person name="Tsui S.K.W."/>
        </authorList>
    </citation>
    <scope>NUCLEOTIDE SEQUENCE [LARGE SCALE GENOMIC DNA]</scope>
    <source>
        <strain evidence="2">PWHHKU_190912</strain>
    </source>
</reference>
<evidence type="ECO:0000256" key="1">
    <source>
        <dbReference type="SAM" id="MobiDB-lite"/>
    </source>
</evidence>
<accession>A0ABQ8T4P8</accession>
<protein>
    <recommendedName>
        <fullName evidence="4">CCHC-type domain-containing protein</fullName>
    </recommendedName>
</protein>
<name>A0ABQ8T4P8_PERAM</name>
<comment type="caution">
    <text evidence="2">The sequence shown here is derived from an EMBL/GenBank/DDBJ whole genome shotgun (WGS) entry which is preliminary data.</text>
</comment>